<dbReference type="AlphaFoldDB" id="A0AAV2BRH9"/>
<dbReference type="Proteomes" id="UP001497382">
    <property type="component" value="Unassembled WGS sequence"/>
</dbReference>
<sequence length="51" mass="5554">MQPDPATLLQTVPCGQMKVRASRGHSPCMCNISTNVVSECSKDPMERSGFQ</sequence>
<feature type="non-terminal residue" evidence="1">
    <location>
        <position position="51"/>
    </location>
</feature>
<dbReference type="EMBL" id="CAXIEN010000463">
    <property type="protein sequence ID" value="CAL1298487.1"/>
    <property type="molecule type" value="Genomic_DNA"/>
</dbReference>
<name>A0AAV2BRH9_9ARAC</name>
<keyword evidence="2" id="KW-1185">Reference proteome</keyword>
<gene>
    <name evidence="1" type="ORF">LARSCL_LOCUS20859</name>
</gene>
<evidence type="ECO:0000313" key="1">
    <source>
        <dbReference type="EMBL" id="CAL1298487.1"/>
    </source>
</evidence>
<evidence type="ECO:0000313" key="2">
    <source>
        <dbReference type="Proteomes" id="UP001497382"/>
    </source>
</evidence>
<comment type="caution">
    <text evidence="1">The sequence shown here is derived from an EMBL/GenBank/DDBJ whole genome shotgun (WGS) entry which is preliminary data.</text>
</comment>
<proteinExistence type="predicted"/>
<protein>
    <submittedName>
        <fullName evidence="1">Uncharacterized protein</fullName>
    </submittedName>
</protein>
<accession>A0AAV2BRH9</accession>
<organism evidence="1 2">
    <name type="scientific">Larinioides sclopetarius</name>
    <dbReference type="NCBI Taxonomy" id="280406"/>
    <lineage>
        <taxon>Eukaryota</taxon>
        <taxon>Metazoa</taxon>
        <taxon>Ecdysozoa</taxon>
        <taxon>Arthropoda</taxon>
        <taxon>Chelicerata</taxon>
        <taxon>Arachnida</taxon>
        <taxon>Araneae</taxon>
        <taxon>Araneomorphae</taxon>
        <taxon>Entelegynae</taxon>
        <taxon>Araneoidea</taxon>
        <taxon>Araneidae</taxon>
        <taxon>Larinioides</taxon>
    </lineage>
</organism>
<reference evidence="1 2" key="1">
    <citation type="submission" date="2024-04" db="EMBL/GenBank/DDBJ databases">
        <authorList>
            <person name="Rising A."/>
            <person name="Reimegard J."/>
            <person name="Sonavane S."/>
            <person name="Akerstrom W."/>
            <person name="Nylinder S."/>
            <person name="Hedman E."/>
            <person name="Kallberg Y."/>
        </authorList>
    </citation>
    <scope>NUCLEOTIDE SEQUENCE [LARGE SCALE GENOMIC DNA]</scope>
</reference>